<sequence>MEIVKLSVYGNSNIGVYIFVNNEIALVPPGLPRDDLEMISEILGVNILEFRVAGSPLNGVFVAGNDNGILLPYFVHSSEIDWLKKEVSRYGLEVRTLKSRVTALGNAILLNNKAGIVSPDFSEEDVKEMVEVLRINVVRRSLMNLPIPGSLGVVNDFGGIVHPDLPEDEVGFVKQVLGVTVEKATVNAGVPFIKSGLIANNRGVIVGGITTGPEILRIKRGFGGG</sequence>
<accession>I3TDG7</accession>
<comment type="function">
    <text evidence="3">Binds to the 50S ribosomal subunit and prevents its association with the 30S ribosomal subunit to form the 70S initiation complex.</text>
</comment>
<protein>
    <recommendedName>
        <fullName evidence="3">Translation initiation factor 6</fullName>
        <shortName evidence="3">aIF-6</shortName>
    </recommendedName>
</protein>
<gene>
    <name evidence="3" type="primary">eif6</name>
    <name evidence="4" type="ordered locus">TCELL_0380</name>
</gene>
<dbReference type="eggNOG" id="arCOG04176">
    <property type="taxonomic scope" value="Archaea"/>
</dbReference>
<dbReference type="Gene3D" id="3.75.10.10">
    <property type="entry name" value="L-arginine/glycine Amidinotransferase, Chain A"/>
    <property type="match status" value="1"/>
</dbReference>
<dbReference type="FunCoup" id="I3TDG7">
    <property type="interactions" value="171"/>
</dbReference>
<evidence type="ECO:0000313" key="5">
    <source>
        <dbReference type="Proteomes" id="UP000005270"/>
    </source>
</evidence>
<dbReference type="AlphaFoldDB" id="I3TDG7"/>
<evidence type="ECO:0000256" key="3">
    <source>
        <dbReference type="HAMAP-Rule" id="MF_00032"/>
    </source>
</evidence>
<evidence type="ECO:0000256" key="1">
    <source>
        <dbReference type="ARBA" id="ARBA00022540"/>
    </source>
</evidence>
<dbReference type="PIRSF" id="PIRSF006413">
    <property type="entry name" value="IF-6"/>
    <property type="match status" value="1"/>
</dbReference>
<dbReference type="RefSeq" id="WP_014737055.1">
    <property type="nucleotide sequence ID" value="NC_017954.1"/>
</dbReference>
<dbReference type="NCBIfam" id="TIGR00323">
    <property type="entry name" value="eIF-6"/>
    <property type="match status" value="1"/>
</dbReference>
<dbReference type="KEGG" id="thg:TCELL_0380"/>
<name>I3TDG7_THEC1</name>
<dbReference type="GO" id="GO:0042256">
    <property type="term" value="P:cytosolic ribosome assembly"/>
    <property type="evidence" value="ECO:0007669"/>
    <property type="project" value="InterPro"/>
</dbReference>
<dbReference type="InterPro" id="IPR002769">
    <property type="entry name" value="eIF6"/>
</dbReference>
<dbReference type="SMART" id="SM00654">
    <property type="entry name" value="eIF6"/>
    <property type="match status" value="1"/>
</dbReference>
<dbReference type="HAMAP" id="MF_00032">
    <property type="entry name" value="eIF_6"/>
    <property type="match status" value="1"/>
</dbReference>
<organism evidence="4 5">
    <name type="scientific">Thermogladius calderae (strain DSM 22663 / VKM B-2946 / 1633)</name>
    <dbReference type="NCBI Taxonomy" id="1184251"/>
    <lineage>
        <taxon>Archaea</taxon>
        <taxon>Thermoproteota</taxon>
        <taxon>Thermoprotei</taxon>
        <taxon>Desulfurococcales</taxon>
        <taxon>Desulfurococcaceae</taxon>
        <taxon>Thermogladius</taxon>
    </lineage>
</organism>
<comment type="similarity">
    <text evidence="3">Belongs to the eIF-6 family.</text>
</comment>
<reference evidence="4 5" key="1">
    <citation type="journal article" date="2012" name="J. Bacteriol.">
        <title>Complete genome sequence of the hyperthermophilic cellulolytic Crenarchaeon 'Thermogladius cellulolyticus' 1633.</title>
        <authorList>
            <person name="Mardanov A.V."/>
            <person name="Kochetkova T.V."/>
            <person name="Beletsky A.V."/>
            <person name="Bonch-Osmolovskaya E.A."/>
            <person name="Ravin N.V."/>
            <person name="Skryabin K.G."/>
        </authorList>
    </citation>
    <scope>NUCLEOTIDE SEQUENCE [LARGE SCALE GENOMIC DNA]</scope>
    <source>
        <strain evidence="5">DSM 22663 / VKM B-2946 / 1633</strain>
    </source>
</reference>
<keyword evidence="1 3" id="KW-0396">Initiation factor</keyword>
<proteinExistence type="inferred from homology"/>
<dbReference type="STRING" id="1184251.TCELL_0380"/>
<dbReference type="GO" id="GO:0043022">
    <property type="term" value="F:ribosome binding"/>
    <property type="evidence" value="ECO:0007669"/>
    <property type="project" value="InterPro"/>
</dbReference>
<dbReference type="InParanoid" id="I3TDG7"/>
<dbReference type="OrthoDB" id="33582at2157"/>
<dbReference type="GeneID" id="13012669"/>
<keyword evidence="2 3" id="KW-0648">Protein biosynthesis</keyword>
<evidence type="ECO:0000256" key="2">
    <source>
        <dbReference type="ARBA" id="ARBA00022917"/>
    </source>
</evidence>
<dbReference type="PANTHER" id="PTHR10784">
    <property type="entry name" value="TRANSLATION INITIATION FACTOR 6"/>
    <property type="match status" value="1"/>
</dbReference>
<evidence type="ECO:0000313" key="4">
    <source>
        <dbReference type="EMBL" id="AFK50805.1"/>
    </source>
</evidence>
<dbReference type="SUPFAM" id="SSF55909">
    <property type="entry name" value="Pentein"/>
    <property type="match status" value="1"/>
</dbReference>
<dbReference type="GO" id="GO:0003743">
    <property type="term" value="F:translation initiation factor activity"/>
    <property type="evidence" value="ECO:0007669"/>
    <property type="project" value="UniProtKB-UniRule"/>
</dbReference>
<keyword evidence="5" id="KW-1185">Reference proteome</keyword>
<dbReference type="HOGENOM" id="CLU_071894_1_0_2"/>
<dbReference type="EMBL" id="CP003531">
    <property type="protein sequence ID" value="AFK50805.1"/>
    <property type="molecule type" value="Genomic_DNA"/>
</dbReference>
<dbReference type="Pfam" id="PF01912">
    <property type="entry name" value="eIF-6"/>
    <property type="match status" value="1"/>
</dbReference>
<dbReference type="Proteomes" id="UP000005270">
    <property type="component" value="Chromosome"/>
</dbReference>